<dbReference type="InterPro" id="IPR014729">
    <property type="entry name" value="Rossmann-like_a/b/a_fold"/>
</dbReference>
<evidence type="ECO:0000313" key="5">
    <source>
        <dbReference type="Proteomes" id="UP000230179"/>
    </source>
</evidence>
<dbReference type="GO" id="GO:0002143">
    <property type="term" value="P:tRNA wobble position uridine thiolation"/>
    <property type="evidence" value="ECO:0007669"/>
    <property type="project" value="TreeGrafter"/>
</dbReference>
<dbReference type="Gene3D" id="2.40.30.10">
    <property type="entry name" value="Translation factors"/>
    <property type="match status" value="1"/>
</dbReference>
<dbReference type="InterPro" id="IPR004506">
    <property type="entry name" value="MnmA-like"/>
</dbReference>
<accession>A0A2H0UA71</accession>
<dbReference type="Pfam" id="PF20258">
    <property type="entry name" value="tRNA_Me_trans_C"/>
    <property type="match status" value="1"/>
</dbReference>
<reference evidence="5" key="1">
    <citation type="submission" date="2017-09" db="EMBL/GenBank/DDBJ databases">
        <title>Depth-based differentiation of microbial function through sediment-hosted aquifers and enrichment of novel symbionts in the deep terrestrial subsurface.</title>
        <authorList>
            <person name="Probst A.J."/>
            <person name="Ladd B."/>
            <person name="Jarett J.K."/>
            <person name="Geller-Mcgrath D.E."/>
            <person name="Sieber C.M.K."/>
            <person name="Emerson J.B."/>
            <person name="Anantharaman K."/>
            <person name="Thomas B.C."/>
            <person name="Malmstrom R."/>
            <person name="Stieglmeier M."/>
            <person name="Klingl A."/>
            <person name="Woyke T."/>
            <person name="Ryan C.M."/>
            <person name="Banfield J.F."/>
        </authorList>
    </citation>
    <scope>NUCLEOTIDE SEQUENCE [LARGE SCALE GENOMIC DNA]</scope>
</reference>
<comment type="catalytic activity">
    <reaction evidence="2">
        <text>S-sulfanyl-L-cysteinyl-[protein] + uridine(34) in tRNA + AH2 + ATP = 2-thiouridine(34) in tRNA + L-cysteinyl-[protein] + A + AMP + diphosphate + H(+)</text>
        <dbReference type="Rhea" id="RHEA:47032"/>
        <dbReference type="Rhea" id="RHEA-COMP:10131"/>
        <dbReference type="Rhea" id="RHEA-COMP:11726"/>
        <dbReference type="Rhea" id="RHEA-COMP:11727"/>
        <dbReference type="Rhea" id="RHEA-COMP:11728"/>
        <dbReference type="ChEBI" id="CHEBI:13193"/>
        <dbReference type="ChEBI" id="CHEBI:15378"/>
        <dbReference type="ChEBI" id="CHEBI:17499"/>
        <dbReference type="ChEBI" id="CHEBI:29950"/>
        <dbReference type="ChEBI" id="CHEBI:30616"/>
        <dbReference type="ChEBI" id="CHEBI:33019"/>
        <dbReference type="ChEBI" id="CHEBI:61963"/>
        <dbReference type="ChEBI" id="CHEBI:65315"/>
        <dbReference type="ChEBI" id="CHEBI:87170"/>
        <dbReference type="ChEBI" id="CHEBI:456215"/>
        <dbReference type="EC" id="2.8.1.13"/>
    </reaction>
</comment>
<evidence type="ECO:0000259" key="3">
    <source>
        <dbReference type="Pfam" id="PF20258"/>
    </source>
</evidence>
<dbReference type="PANTHER" id="PTHR11933:SF5">
    <property type="entry name" value="MITOCHONDRIAL TRNA-SPECIFIC 2-THIOURIDYLASE 1"/>
    <property type="match status" value="1"/>
</dbReference>
<dbReference type="Gene3D" id="3.40.50.620">
    <property type="entry name" value="HUPs"/>
    <property type="match status" value="1"/>
</dbReference>
<keyword evidence="4" id="KW-0808">Transferase</keyword>
<dbReference type="AlphaFoldDB" id="A0A2H0UA71"/>
<dbReference type="GO" id="GO:0103016">
    <property type="term" value="F:tRNA-uridine 2-sulfurtransferase activity"/>
    <property type="evidence" value="ECO:0007669"/>
    <property type="project" value="UniProtKB-EC"/>
</dbReference>
<dbReference type="Proteomes" id="UP000230179">
    <property type="component" value="Unassembled WGS sequence"/>
</dbReference>
<dbReference type="EMBL" id="PFBL01000011">
    <property type="protein sequence ID" value="PIR83250.1"/>
    <property type="molecule type" value="Genomic_DNA"/>
</dbReference>
<dbReference type="PANTHER" id="PTHR11933">
    <property type="entry name" value="TRNA 5-METHYLAMINOMETHYL-2-THIOURIDYLATE -METHYLTRANSFERASE"/>
    <property type="match status" value="1"/>
</dbReference>
<evidence type="ECO:0000256" key="1">
    <source>
        <dbReference type="ARBA" id="ARBA00011949"/>
    </source>
</evidence>
<dbReference type="InterPro" id="IPR046885">
    <property type="entry name" value="MnmA-like_C"/>
</dbReference>
<evidence type="ECO:0000256" key="2">
    <source>
        <dbReference type="ARBA" id="ARBA00051542"/>
    </source>
</evidence>
<proteinExistence type="predicted"/>
<comment type="caution">
    <text evidence="4">The sequence shown here is derived from an EMBL/GenBank/DDBJ whole genome shotgun (WGS) entry which is preliminary data.</text>
</comment>
<sequence>MDLKGKRVFVGLSGGVDSAVSAALLQQAGARVTGVFIKGWYPPGMPCTWAADRRDAMRVAARLRIPFHTLDASAEYKQYVIDYLLAEYAAGRTPNPDVMCNKEVKFGAFYRYAMTSGADAIATGHYIKGEKDQRYFLWAVPKAVLEKTLFPVGMMDKSHVRALARKYRIPVAEKKDSQGVCFLGAVSVKEFLEQELGTANPALLHTIGQRVGDEYVVAKDVVRGLLTLSSNRVAPTQRIPFTQANWFMDPERAVSAQCRYRSARISGRIHGGVFIAEQVQAETSAPGQSIVFYDKSDALVGGGIIAG</sequence>
<dbReference type="EC" id="2.8.1.13" evidence="1"/>
<dbReference type="Pfam" id="PF03054">
    <property type="entry name" value="tRNA_Me_trans"/>
    <property type="match status" value="1"/>
</dbReference>
<evidence type="ECO:0000313" key="4">
    <source>
        <dbReference type="EMBL" id="PIR83250.1"/>
    </source>
</evidence>
<protein>
    <recommendedName>
        <fullName evidence="1">tRNA-uridine 2-sulfurtransferase</fullName>
        <ecNumber evidence="1">2.8.1.13</ecNumber>
    </recommendedName>
</protein>
<name>A0A2H0UA71_9BACT</name>
<organism evidence="4 5">
    <name type="scientific">Candidatus Kaiserbacteria bacterium CG10_big_fil_rev_8_21_14_0_10_56_12</name>
    <dbReference type="NCBI Taxonomy" id="1974611"/>
    <lineage>
        <taxon>Bacteria</taxon>
        <taxon>Candidatus Kaiseribacteriota</taxon>
    </lineage>
</organism>
<dbReference type="SUPFAM" id="SSF52402">
    <property type="entry name" value="Adenine nucleotide alpha hydrolases-like"/>
    <property type="match status" value="1"/>
</dbReference>
<dbReference type="CDD" id="cd01998">
    <property type="entry name" value="MnmA_TRMU-like"/>
    <property type="match status" value="1"/>
</dbReference>
<feature type="domain" description="tRNA-specific 2-thiouridylase MnmA-like C-terminal" evidence="3">
    <location>
        <begin position="240"/>
        <end position="305"/>
    </location>
</feature>
<gene>
    <name evidence="4" type="primary">mnmA</name>
    <name evidence="4" type="ORF">COU19_01510</name>
</gene>